<gene>
    <name evidence="3" type="primary">nuoJ_1</name>
    <name evidence="3" type="ORF">Pan44_34840</name>
</gene>
<comment type="similarity">
    <text evidence="1 2">Belongs to the complex I subunit 6 family.</text>
</comment>
<proteinExistence type="inferred from homology"/>
<dbReference type="Gene3D" id="1.20.120.1200">
    <property type="entry name" value="NADH-ubiquinone/plastoquinone oxidoreductase chain 6, subunit NuoJ"/>
    <property type="match status" value="1"/>
</dbReference>
<dbReference type="PANTHER" id="PTHR33269:SF17">
    <property type="entry name" value="NADH-UBIQUINONE OXIDOREDUCTASE CHAIN 6"/>
    <property type="match status" value="1"/>
</dbReference>
<keyword evidence="2" id="KW-1003">Cell membrane</keyword>
<reference evidence="3 4" key="1">
    <citation type="submission" date="2019-02" db="EMBL/GenBank/DDBJ databases">
        <title>Deep-cultivation of Planctomycetes and their phenomic and genomic characterization uncovers novel biology.</title>
        <authorList>
            <person name="Wiegand S."/>
            <person name="Jogler M."/>
            <person name="Boedeker C."/>
            <person name="Pinto D."/>
            <person name="Vollmers J."/>
            <person name="Rivas-Marin E."/>
            <person name="Kohn T."/>
            <person name="Peeters S.H."/>
            <person name="Heuer A."/>
            <person name="Rast P."/>
            <person name="Oberbeckmann S."/>
            <person name="Bunk B."/>
            <person name="Jeske O."/>
            <person name="Meyerdierks A."/>
            <person name="Storesund J.E."/>
            <person name="Kallscheuer N."/>
            <person name="Luecker S."/>
            <person name="Lage O.M."/>
            <person name="Pohl T."/>
            <person name="Merkel B.J."/>
            <person name="Hornburger P."/>
            <person name="Mueller R.-W."/>
            <person name="Bruemmer F."/>
            <person name="Labrenz M."/>
            <person name="Spormann A.M."/>
            <person name="Op den Camp H."/>
            <person name="Overmann J."/>
            <person name="Amann R."/>
            <person name="Jetten M.S.M."/>
            <person name="Mascher T."/>
            <person name="Medema M.H."/>
            <person name="Devos D.P."/>
            <person name="Kaster A.-K."/>
            <person name="Ovreas L."/>
            <person name="Rohde M."/>
            <person name="Galperin M.Y."/>
            <person name="Jogler C."/>
        </authorList>
    </citation>
    <scope>NUCLEOTIDE SEQUENCE [LARGE SCALE GENOMIC DNA]</scope>
    <source>
        <strain evidence="3 4">Pan44</strain>
    </source>
</reference>
<keyword evidence="2" id="KW-0472">Membrane</keyword>
<evidence type="ECO:0000256" key="1">
    <source>
        <dbReference type="ARBA" id="ARBA00005698"/>
    </source>
</evidence>
<feature type="transmembrane region" description="Helical" evidence="2">
    <location>
        <begin position="57"/>
        <end position="78"/>
    </location>
</feature>
<keyword evidence="4" id="KW-1185">Reference proteome</keyword>
<evidence type="ECO:0000313" key="3">
    <source>
        <dbReference type="EMBL" id="QDT55441.1"/>
    </source>
</evidence>
<dbReference type="GO" id="GO:0008137">
    <property type="term" value="F:NADH dehydrogenase (ubiquinone) activity"/>
    <property type="evidence" value="ECO:0007669"/>
    <property type="project" value="UniProtKB-UniRule"/>
</dbReference>
<keyword evidence="2" id="KW-0520">NAD</keyword>
<keyword evidence="2" id="KW-1133">Transmembrane helix</keyword>
<keyword evidence="3" id="KW-0560">Oxidoreductase</keyword>
<dbReference type="GO" id="GO:0016491">
    <property type="term" value="F:oxidoreductase activity"/>
    <property type="evidence" value="ECO:0007669"/>
    <property type="project" value="UniProtKB-KW"/>
</dbReference>
<feature type="transmembrane region" description="Helical" evidence="2">
    <location>
        <begin position="6"/>
        <end position="23"/>
    </location>
</feature>
<evidence type="ECO:0000313" key="4">
    <source>
        <dbReference type="Proteomes" id="UP000315700"/>
    </source>
</evidence>
<dbReference type="GO" id="GO:0048038">
    <property type="term" value="F:quinone binding"/>
    <property type="evidence" value="ECO:0007669"/>
    <property type="project" value="UniProtKB-UniRule"/>
</dbReference>
<dbReference type="EMBL" id="CP036271">
    <property type="protein sequence ID" value="QDT55441.1"/>
    <property type="molecule type" value="Genomic_DNA"/>
</dbReference>
<dbReference type="EC" id="7.1.1.-" evidence="2"/>
<keyword evidence="2" id="KW-0874">Quinone</keyword>
<comment type="function">
    <text evidence="2">NDH-1 shuttles electrons from NADH, via FMN and iron-sulfur (Fe-S) centers, to quinones in the respiratory chain. Couples the redox reaction to proton translocation (for every two electrons transferred, four hydrogen ions are translocated across the cytoplasmic membrane), and thus conserves the redox energy in a proton gradient.</text>
</comment>
<feature type="transmembrane region" description="Helical" evidence="2">
    <location>
        <begin position="170"/>
        <end position="192"/>
    </location>
</feature>
<accession>A0A517SH42</accession>
<dbReference type="InterPro" id="IPR001457">
    <property type="entry name" value="NADH_UbQ/plastoQ_OxRdtase_su6"/>
</dbReference>
<sequence length="206" mass="21670">MEKIIFAIYALAACGGAIAVVVSQNVVRMAFWLIISLGSVAGLFFLLNADFVGATQLLIYVGGTVVLLIFGVMLTASGPMLTIRSAPGETVLGGLAGLAVLGMLVFATLGVDWNANRDKLLAKTAPAASNVESFRSPEEGQTVRKLGSALLGVRFDRDLKPGTRSLSTGYLLPFEIISIHLLVVLVGASYLARTKRRRAGSTPSDS</sequence>
<feature type="transmembrane region" description="Helical" evidence="2">
    <location>
        <begin position="90"/>
        <end position="111"/>
    </location>
</feature>
<protein>
    <recommendedName>
        <fullName evidence="2">NADH-quinone oxidoreductase subunit J</fullName>
        <ecNumber evidence="2">7.1.1.-</ecNumber>
    </recommendedName>
</protein>
<feature type="transmembrane region" description="Helical" evidence="2">
    <location>
        <begin position="30"/>
        <end position="51"/>
    </location>
</feature>
<keyword evidence="2" id="KW-0812">Transmembrane</keyword>
<dbReference type="GO" id="GO:0005886">
    <property type="term" value="C:plasma membrane"/>
    <property type="evidence" value="ECO:0007669"/>
    <property type="project" value="UniProtKB-SubCell"/>
</dbReference>
<evidence type="ECO:0000256" key="2">
    <source>
        <dbReference type="RuleBase" id="RU004429"/>
    </source>
</evidence>
<dbReference type="KEGG" id="ccos:Pan44_34840"/>
<dbReference type="OrthoDB" id="261376at2"/>
<dbReference type="PANTHER" id="PTHR33269">
    <property type="entry name" value="NADH-UBIQUINONE OXIDOREDUCTASE CHAIN 6"/>
    <property type="match status" value="1"/>
</dbReference>
<dbReference type="InParanoid" id="A0A517SH42"/>
<organism evidence="3 4">
    <name type="scientific">Caulifigura coniformis</name>
    <dbReference type="NCBI Taxonomy" id="2527983"/>
    <lineage>
        <taxon>Bacteria</taxon>
        <taxon>Pseudomonadati</taxon>
        <taxon>Planctomycetota</taxon>
        <taxon>Planctomycetia</taxon>
        <taxon>Planctomycetales</taxon>
        <taxon>Planctomycetaceae</taxon>
        <taxon>Caulifigura</taxon>
    </lineage>
</organism>
<dbReference type="Proteomes" id="UP000315700">
    <property type="component" value="Chromosome"/>
</dbReference>
<dbReference type="RefSeq" id="WP_145031236.1">
    <property type="nucleotide sequence ID" value="NZ_CP036271.1"/>
</dbReference>
<dbReference type="AlphaFoldDB" id="A0A517SH42"/>
<dbReference type="Pfam" id="PF00499">
    <property type="entry name" value="Oxidored_q3"/>
    <property type="match status" value="1"/>
</dbReference>
<name>A0A517SH42_9PLAN</name>
<comment type="catalytic activity">
    <reaction evidence="2">
        <text>a quinone + NADH + 5 H(+)(in) = a quinol + NAD(+) + 4 H(+)(out)</text>
        <dbReference type="Rhea" id="RHEA:57888"/>
        <dbReference type="ChEBI" id="CHEBI:15378"/>
        <dbReference type="ChEBI" id="CHEBI:24646"/>
        <dbReference type="ChEBI" id="CHEBI:57540"/>
        <dbReference type="ChEBI" id="CHEBI:57945"/>
        <dbReference type="ChEBI" id="CHEBI:132124"/>
    </reaction>
</comment>
<comment type="subcellular location">
    <subcellularLocation>
        <location evidence="2">Cell membrane</location>
        <topology evidence="2">Multi-pass membrane protein</topology>
    </subcellularLocation>
</comment>
<dbReference type="InterPro" id="IPR042106">
    <property type="entry name" value="Nuo/plastoQ_OxRdtase_6_NuoJ"/>
</dbReference>
<dbReference type="FunCoup" id="A0A517SH42">
    <property type="interactions" value="284"/>
</dbReference>